<feature type="domain" description="OmpR/PhoB-type" evidence="5">
    <location>
        <begin position="1"/>
        <end position="92"/>
    </location>
</feature>
<feature type="region of interest" description="Disordered" evidence="4">
    <location>
        <begin position="1036"/>
        <end position="1065"/>
    </location>
</feature>
<dbReference type="PANTHER" id="PTHR47691">
    <property type="entry name" value="REGULATOR-RELATED"/>
    <property type="match status" value="1"/>
</dbReference>
<dbReference type="InterPro" id="IPR036388">
    <property type="entry name" value="WH-like_DNA-bd_sf"/>
</dbReference>
<dbReference type="SMART" id="SM00862">
    <property type="entry name" value="Trans_reg_C"/>
    <property type="match status" value="1"/>
</dbReference>
<dbReference type="GO" id="GO:0000160">
    <property type="term" value="P:phosphorelay signal transduction system"/>
    <property type="evidence" value="ECO:0007669"/>
    <property type="project" value="InterPro"/>
</dbReference>
<evidence type="ECO:0000256" key="4">
    <source>
        <dbReference type="SAM" id="MobiDB-lite"/>
    </source>
</evidence>
<dbReference type="STRING" id="1406858.GCA_000710895_01327"/>
<dbReference type="Gene3D" id="1.25.40.10">
    <property type="entry name" value="Tetratricopeptide repeat domain"/>
    <property type="match status" value="2"/>
</dbReference>
<evidence type="ECO:0000313" key="7">
    <source>
        <dbReference type="Proteomes" id="UP000255467"/>
    </source>
</evidence>
<name>A0A378Y802_9NOCA</name>
<dbReference type="InterPro" id="IPR001867">
    <property type="entry name" value="OmpR/PhoB-type_DNA-bd"/>
</dbReference>
<proteinExistence type="inferred from homology"/>
<evidence type="ECO:0000256" key="1">
    <source>
        <dbReference type="ARBA" id="ARBA00005820"/>
    </source>
</evidence>
<dbReference type="InterPro" id="IPR011990">
    <property type="entry name" value="TPR-like_helical_dom_sf"/>
</dbReference>
<evidence type="ECO:0000313" key="6">
    <source>
        <dbReference type="EMBL" id="SUA73214.1"/>
    </source>
</evidence>
<dbReference type="GO" id="GO:0006355">
    <property type="term" value="P:regulation of DNA-templated transcription"/>
    <property type="evidence" value="ECO:0007669"/>
    <property type="project" value="InterPro"/>
</dbReference>
<dbReference type="SUPFAM" id="SSF48452">
    <property type="entry name" value="TPR-like"/>
    <property type="match status" value="2"/>
</dbReference>
<keyword evidence="7" id="KW-1185">Reference proteome</keyword>
<dbReference type="Pfam" id="PF13424">
    <property type="entry name" value="TPR_12"/>
    <property type="match status" value="1"/>
</dbReference>
<dbReference type="EMBL" id="UGRY01000002">
    <property type="protein sequence ID" value="SUA73214.1"/>
    <property type="molecule type" value="Genomic_DNA"/>
</dbReference>
<dbReference type="PRINTS" id="PR00364">
    <property type="entry name" value="DISEASERSIST"/>
</dbReference>
<dbReference type="InterPro" id="IPR016032">
    <property type="entry name" value="Sig_transdc_resp-reg_C-effctor"/>
</dbReference>
<dbReference type="Pfam" id="PF00486">
    <property type="entry name" value="Trans_reg_C"/>
    <property type="match status" value="1"/>
</dbReference>
<dbReference type="CDD" id="cd15831">
    <property type="entry name" value="BTAD"/>
    <property type="match status" value="1"/>
</dbReference>
<sequence>MLGPLEVWTDREVEVAIPAGQLRTVLAVLLAHRGHSVSTDRLVDVLWPRRTPRDAAAALQVKVSQLRGVLAAAEPSARALVASGPGGYRLDVTADAVDAGRFEAMLASTAGLDARSRADALTTALGLWRGTPFADVADAEFAAVETARLAELRISAVEAWAAARLELGEYTDLVAELAPLVAEHPLRERLCAAYLRALYGSGRQSEALAAFTELRERLRAELGIDPGPEIAEVHRAILTQDPALTPRPTTIPTNLPGQLTELIGRAEAVHEVHGLVGDYRLVTLVGPGGVGKTRLSIEAARGLITDHPDGVWFVELAGMNPTTVARTSILDTLHAVIGIRGDSRTAAGRLDRLVTAWDGKQVLLVLDNCEHLVAVIADLTEQLLRSVPGLRILATSREPLGVSGEAVYPVAALELPYSPADIGVAALPKFSAVRLFTARAAAASPGFAIDAGNAAAVATICRRLDGIPLALELAAARVRAFGVRELAARMDDRFELLVAGRRSGPGRQQTLRAVIDWSWEQLTEPEQAVLRRLSVHSDGFGLTAAECVCASKDLAPERIADLLARLVDRSLVAMTDTAAGPRYRLLESVAMYCSDRLSEAGETDLLHTVRNEYYTALSERAHAQLRGADQRRWLAVLDIEYPNLRSVVEDSVRRGDSGVALRLVGALAWYWFLRGRIGEGIRQLDAALGTGREAAPTLWARANGWRSALTLLSIAAPDRPDLVEAGLAGFDGVSDPSGRAFTEWILGEVLLGGGDQSVSAMLAQRSLAGFHTSGDQWGIAAALSSAAHHAMLRGDLAAMARDATESARLFAVLGDRWGQLRADELLGRHAEIIGDYAESTRLRRDGLHRAEELGLWPRAADMMSGLGRLALLAGDLTQARVLHERALELSVSQGHEPGRIFAAVGLGIGARREGRLDEAEKYTRASLDWNREVDYAPGIAHSLAELGFIAELRGDPEQAHAYHREGLAVARRIGDPRAIALAQEGLAGAAALAGHIGRARRLLRTAAAARDAAGAPLPGPERTDVDRIMAAISAASDHPARATVGSTQELGGRGGHPLDGFDGTR</sequence>
<dbReference type="SMART" id="SM01043">
    <property type="entry name" value="BTAD"/>
    <property type="match status" value="1"/>
</dbReference>
<dbReference type="InterPro" id="IPR027417">
    <property type="entry name" value="P-loop_NTPase"/>
</dbReference>
<gene>
    <name evidence="6" type="primary">afsR_1</name>
    <name evidence="6" type="ORF">NCTC1934_00650</name>
</gene>
<feature type="DNA-binding region" description="OmpR/PhoB-type" evidence="3">
    <location>
        <begin position="1"/>
        <end position="92"/>
    </location>
</feature>
<dbReference type="InterPro" id="IPR005158">
    <property type="entry name" value="BTAD"/>
</dbReference>
<protein>
    <submittedName>
        <fullName evidence="6">Regulatory protein AfsR</fullName>
    </submittedName>
</protein>
<accession>A0A378Y802</accession>
<dbReference type="AlphaFoldDB" id="A0A378Y802"/>
<dbReference type="SUPFAM" id="SSF46894">
    <property type="entry name" value="C-terminal effector domain of the bipartite response regulators"/>
    <property type="match status" value="1"/>
</dbReference>
<dbReference type="Proteomes" id="UP000255467">
    <property type="component" value="Unassembled WGS sequence"/>
</dbReference>
<dbReference type="SUPFAM" id="SSF52540">
    <property type="entry name" value="P-loop containing nucleoside triphosphate hydrolases"/>
    <property type="match status" value="1"/>
</dbReference>
<evidence type="ECO:0000256" key="2">
    <source>
        <dbReference type="ARBA" id="ARBA00023125"/>
    </source>
</evidence>
<dbReference type="InterPro" id="IPR058852">
    <property type="entry name" value="HTH_77"/>
</dbReference>
<reference evidence="6 7" key="1">
    <citation type="submission" date="2018-06" db="EMBL/GenBank/DDBJ databases">
        <authorList>
            <consortium name="Pathogen Informatics"/>
            <person name="Doyle S."/>
        </authorList>
    </citation>
    <scope>NUCLEOTIDE SEQUENCE [LARGE SCALE GENOMIC DNA]</scope>
    <source>
        <strain evidence="6 7">NCTC1934</strain>
    </source>
</reference>
<dbReference type="Gene3D" id="3.40.50.300">
    <property type="entry name" value="P-loop containing nucleotide triphosphate hydrolases"/>
    <property type="match status" value="1"/>
</dbReference>
<dbReference type="PANTHER" id="PTHR47691:SF3">
    <property type="entry name" value="HTH-TYPE TRANSCRIPTIONAL REGULATOR RV0890C-RELATED"/>
    <property type="match status" value="1"/>
</dbReference>
<keyword evidence="2 3" id="KW-0238">DNA-binding</keyword>
<comment type="similarity">
    <text evidence="1">Belongs to the AfsR/DnrI/RedD regulatory family.</text>
</comment>
<dbReference type="Gene3D" id="1.10.10.10">
    <property type="entry name" value="Winged helix-like DNA-binding domain superfamily/Winged helix DNA-binding domain"/>
    <property type="match status" value="1"/>
</dbReference>
<evidence type="ECO:0000259" key="5">
    <source>
        <dbReference type="PROSITE" id="PS51755"/>
    </source>
</evidence>
<evidence type="ECO:0000256" key="3">
    <source>
        <dbReference type="PROSITE-ProRule" id="PRU01091"/>
    </source>
</evidence>
<dbReference type="GO" id="GO:0003677">
    <property type="term" value="F:DNA binding"/>
    <property type="evidence" value="ECO:0007669"/>
    <property type="project" value="UniProtKB-UniRule"/>
</dbReference>
<dbReference type="Pfam" id="PF25872">
    <property type="entry name" value="HTH_77"/>
    <property type="match status" value="1"/>
</dbReference>
<dbReference type="PROSITE" id="PS51755">
    <property type="entry name" value="OMPR_PHOB"/>
    <property type="match status" value="1"/>
</dbReference>
<dbReference type="Pfam" id="PF03704">
    <property type="entry name" value="BTAD"/>
    <property type="match status" value="1"/>
</dbReference>
<organism evidence="6 7">
    <name type="scientific">Nocardia otitidiscaviarum</name>
    <dbReference type="NCBI Taxonomy" id="1823"/>
    <lineage>
        <taxon>Bacteria</taxon>
        <taxon>Bacillati</taxon>
        <taxon>Actinomycetota</taxon>
        <taxon>Actinomycetes</taxon>
        <taxon>Mycobacteriales</taxon>
        <taxon>Nocardiaceae</taxon>
        <taxon>Nocardia</taxon>
    </lineage>
</organism>